<reference evidence="2 3" key="1">
    <citation type="journal article" date="2014" name="Proc. Natl. Acad. Sci. U.S.A.">
        <title>Trajectory and genomic determinants of fungal-pathogen speciation and host adaptation.</title>
        <authorList>
            <person name="Hu X."/>
            <person name="Xiao G."/>
            <person name="Zheng P."/>
            <person name="Shang Y."/>
            <person name="Su Y."/>
            <person name="Zhang X."/>
            <person name="Liu X."/>
            <person name="Zhan S."/>
            <person name="St Leger R.J."/>
            <person name="Wang C."/>
        </authorList>
    </citation>
    <scope>NUCLEOTIDE SEQUENCE [LARGE SCALE GENOMIC DNA]</scope>
    <source>
        <strain evidence="2 3">ARSEF 549</strain>
    </source>
</reference>
<dbReference type="InterPro" id="IPR036908">
    <property type="entry name" value="RlpA-like_sf"/>
</dbReference>
<feature type="compositionally biased region" description="Pro residues" evidence="1">
    <location>
        <begin position="16"/>
        <end position="34"/>
    </location>
</feature>
<evidence type="ECO:0000313" key="2">
    <source>
        <dbReference type="EMBL" id="KID61701.1"/>
    </source>
</evidence>
<dbReference type="OrthoDB" id="623670at2759"/>
<dbReference type="VEuPathDB" id="FungiDB:MAN_08940"/>
<keyword evidence="3" id="KW-1185">Reference proteome</keyword>
<sequence>MASPACKMPTYEPSTNPNPDPNPIPDTIPSPNSNPNPNQNPNTNPNQDLKPKPVQKPEPVQKPNPESSTNLPSGNNMGGTIFQYDLNQCLEAFETQGACELKTNYPNSNPNKLSLVALPSGEFDKWGKDKVCGKVITMKYNGITQKAVVADRNAGATPSIDMCTDVWKNFGVEVAVGRLDGGIDWSIEA</sequence>
<feature type="region of interest" description="Disordered" evidence="1">
    <location>
        <begin position="1"/>
        <end position="78"/>
    </location>
</feature>
<protein>
    <recommendedName>
        <fullName evidence="4">Barwin-like endoglucanase</fullName>
    </recommendedName>
</protein>
<evidence type="ECO:0008006" key="4">
    <source>
        <dbReference type="Google" id="ProtNLM"/>
    </source>
</evidence>
<accession>A0A0B4F785</accession>
<dbReference type="CDD" id="cd22191">
    <property type="entry name" value="DPBB_RlpA_EXP_N-like"/>
    <property type="match status" value="1"/>
</dbReference>
<organism evidence="2 3">
    <name type="scientific">Metarhizium anisopliae (strain ARSEF 549)</name>
    <dbReference type="NCBI Taxonomy" id="3151832"/>
    <lineage>
        <taxon>Eukaryota</taxon>
        <taxon>Fungi</taxon>
        <taxon>Dikarya</taxon>
        <taxon>Ascomycota</taxon>
        <taxon>Pezizomycotina</taxon>
        <taxon>Sordariomycetes</taxon>
        <taxon>Hypocreomycetidae</taxon>
        <taxon>Hypocreales</taxon>
        <taxon>Clavicipitaceae</taxon>
        <taxon>Metarhizium</taxon>
    </lineage>
</organism>
<dbReference type="Gene3D" id="2.40.40.10">
    <property type="entry name" value="RlpA-like domain"/>
    <property type="match status" value="1"/>
</dbReference>
<feature type="non-terminal residue" evidence="2">
    <location>
        <position position="1"/>
    </location>
</feature>
<dbReference type="Proteomes" id="UP000031186">
    <property type="component" value="Unassembled WGS sequence"/>
</dbReference>
<evidence type="ECO:0000256" key="1">
    <source>
        <dbReference type="SAM" id="MobiDB-lite"/>
    </source>
</evidence>
<dbReference type="HOGENOM" id="CLU_1384446_0_0_1"/>
<gene>
    <name evidence="2" type="ORF">MAN_08940</name>
</gene>
<dbReference type="SUPFAM" id="SSF50685">
    <property type="entry name" value="Barwin-like endoglucanases"/>
    <property type="match status" value="1"/>
</dbReference>
<evidence type="ECO:0000313" key="3">
    <source>
        <dbReference type="Proteomes" id="UP000031186"/>
    </source>
</evidence>
<proteinExistence type="predicted"/>
<name>A0A0B4F785_METAF</name>
<dbReference type="EMBL" id="AZNF01000014">
    <property type="protein sequence ID" value="KID61701.1"/>
    <property type="molecule type" value="Genomic_DNA"/>
</dbReference>
<comment type="caution">
    <text evidence="2">The sequence shown here is derived from an EMBL/GenBank/DDBJ whole genome shotgun (WGS) entry which is preliminary data.</text>
</comment>
<feature type="compositionally biased region" description="Low complexity" evidence="1">
    <location>
        <begin position="35"/>
        <end position="48"/>
    </location>
</feature>
<dbReference type="AlphaFoldDB" id="A0A0B4F785"/>